<accession>A0A0B1TJT9</accession>
<dbReference type="GO" id="GO:0042277">
    <property type="term" value="F:peptide binding"/>
    <property type="evidence" value="ECO:0007669"/>
    <property type="project" value="TreeGrafter"/>
</dbReference>
<evidence type="ECO:0000313" key="4">
    <source>
        <dbReference type="Proteomes" id="UP000053660"/>
    </source>
</evidence>
<dbReference type="InterPro" id="IPR045357">
    <property type="entry name" value="Aminopeptidase_N-like_N"/>
</dbReference>
<dbReference type="GO" id="GO:0005615">
    <property type="term" value="C:extracellular space"/>
    <property type="evidence" value="ECO:0007669"/>
    <property type="project" value="TreeGrafter"/>
</dbReference>
<dbReference type="InterPro" id="IPR001930">
    <property type="entry name" value="Peptidase_M1"/>
</dbReference>
<reference evidence="3 4" key="1">
    <citation type="submission" date="2014-03" db="EMBL/GenBank/DDBJ databases">
        <title>Draft genome of the hookworm Oesophagostomum dentatum.</title>
        <authorList>
            <person name="Mitreva M."/>
        </authorList>
    </citation>
    <scope>NUCLEOTIDE SEQUENCE [LARGE SCALE GENOMIC DNA]</scope>
    <source>
        <strain evidence="3 4">OD-Hann</strain>
    </source>
</reference>
<dbReference type="GO" id="GO:0008270">
    <property type="term" value="F:zinc ion binding"/>
    <property type="evidence" value="ECO:0007669"/>
    <property type="project" value="TreeGrafter"/>
</dbReference>
<dbReference type="PANTHER" id="PTHR11533">
    <property type="entry name" value="PROTEASE M1 ZINC METALLOPROTEASE"/>
    <property type="match status" value="1"/>
</dbReference>
<evidence type="ECO:0000256" key="1">
    <source>
        <dbReference type="SAM" id="MobiDB-lite"/>
    </source>
</evidence>
<dbReference type="SUPFAM" id="SSF63737">
    <property type="entry name" value="Leukotriene A4 hydrolase N-terminal domain"/>
    <property type="match status" value="1"/>
</dbReference>
<gene>
    <name evidence="3" type="ORF">OESDEN_03969</name>
</gene>
<dbReference type="GO" id="GO:0043171">
    <property type="term" value="P:peptide catabolic process"/>
    <property type="evidence" value="ECO:0007669"/>
    <property type="project" value="TreeGrafter"/>
</dbReference>
<dbReference type="OrthoDB" id="5786529at2759"/>
<dbReference type="PANTHER" id="PTHR11533:SF301">
    <property type="entry name" value="AMINOPEPTIDASE"/>
    <property type="match status" value="1"/>
</dbReference>
<dbReference type="GO" id="GO:0006508">
    <property type="term" value="P:proteolysis"/>
    <property type="evidence" value="ECO:0007669"/>
    <property type="project" value="InterPro"/>
</dbReference>
<dbReference type="InterPro" id="IPR050344">
    <property type="entry name" value="Peptidase_M1_aminopeptidases"/>
</dbReference>
<dbReference type="Gene3D" id="2.60.40.1730">
    <property type="entry name" value="tricorn interacting facor f3 domain"/>
    <property type="match status" value="1"/>
</dbReference>
<dbReference type="InterPro" id="IPR042097">
    <property type="entry name" value="Aminopeptidase_N-like_N_sf"/>
</dbReference>
<feature type="compositionally biased region" description="Basic residues" evidence="1">
    <location>
        <begin position="182"/>
        <end position="206"/>
    </location>
</feature>
<proteinExistence type="predicted"/>
<dbReference type="EMBL" id="KN549770">
    <property type="protein sequence ID" value="KHJ96077.1"/>
    <property type="molecule type" value="Genomic_DNA"/>
</dbReference>
<protein>
    <submittedName>
        <fullName evidence="3">Peptidase family M1</fullName>
    </submittedName>
</protein>
<name>A0A0B1TJT9_OESDE</name>
<evidence type="ECO:0000313" key="3">
    <source>
        <dbReference type="EMBL" id="KHJ96077.1"/>
    </source>
</evidence>
<dbReference type="GO" id="GO:0070006">
    <property type="term" value="F:metalloaminopeptidase activity"/>
    <property type="evidence" value="ECO:0007669"/>
    <property type="project" value="TreeGrafter"/>
</dbReference>
<feature type="domain" description="Aminopeptidase N-like N-terminal" evidence="2">
    <location>
        <begin position="3"/>
        <end position="163"/>
    </location>
</feature>
<dbReference type="GO" id="GO:0016020">
    <property type="term" value="C:membrane"/>
    <property type="evidence" value="ECO:0007669"/>
    <property type="project" value="TreeGrafter"/>
</dbReference>
<organism evidence="3 4">
    <name type="scientific">Oesophagostomum dentatum</name>
    <name type="common">Nodular worm</name>
    <dbReference type="NCBI Taxonomy" id="61180"/>
    <lineage>
        <taxon>Eukaryota</taxon>
        <taxon>Metazoa</taxon>
        <taxon>Ecdysozoa</taxon>
        <taxon>Nematoda</taxon>
        <taxon>Chromadorea</taxon>
        <taxon>Rhabditida</taxon>
        <taxon>Rhabditina</taxon>
        <taxon>Rhabditomorpha</taxon>
        <taxon>Strongyloidea</taxon>
        <taxon>Strongylidae</taxon>
        <taxon>Oesophagostomum</taxon>
    </lineage>
</organism>
<dbReference type="Proteomes" id="UP000053660">
    <property type="component" value="Unassembled WGS sequence"/>
</dbReference>
<dbReference type="PRINTS" id="PR00756">
    <property type="entry name" value="ALADIPTASE"/>
</dbReference>
<keyword evidence="4" id="KW-1185">Reference proteome</keyword>
<sequence>MKLDIVESVQKIVLNAKNIVIDKSKSTLKVGGEEMEIVKIVPKERLEKVEIELAKTLERGKETTLTLVYTGLIGNNLGGLYQTKYTESDGTQKVAAVTQMEATNARLMVPCFDEPEFKATWKVKVIHPRGTKVISNGIESDPERVDDWITTEFAETPKMSSYLIAILISEFEQISGNTTKGTQRRVRKGAQAARRNRPGKSSKRYRAVSLSPNCP</sequence>
<dbReference type="GO" id="GO:0005737">
    <property type="term" value="C:cytoplasm"/>
    <property type="evidence" value="ECO:0007669"/>
    <property type="project" value="TreeGrafter"/>
</dbReference>
<feature type="region of interest" description="Disordered" evidence="1">
    <location>
        <begin position="178"/>
        <end position="215"/>
    </location>
</feature>
<evidence type="ECO:0000259" key="2">
    <source>
        <dbReference type="Pfam" id="PF17900"/>
    </source>
</evidence>
<dbReference type="Pfam" id="PF17900">
    <property type="entry name" value="Peptidase_M1_N"/>
    <property type="match status" value="1"/>
</dbReference>
<dbReference type="AlphaFoldDB" id="A0A0B1TJT9"/>